<proteinExistence type="predicted"/>
<accession>A0A916J7K0</accession>
<organism evidence="1 2">
    <name type="scientific">Georgfuchsia toluolica</name>
    <dbReference type="NCBI Taxonomy" id="424218"/>
    <lineage>
        <taxon>Bacteria</taxon>
        <taxon>Pseudomonadati</taxon>
        <taxon>Pseudomonadota</taxon>
        <taxon>Betaproteobacteria</taxon>
        <taxon>Nitrosomonadales</taxon>
        <taxon>Sterolibacteriaceae</taxon>
        <taxon>Georgfuchsia</taxon>
    </lineage>
</organism>
<reference evidence="1" key="1">
    <citation type="submission" date="2021-04" db="EMBL/GenBank/DDBJ databases">
        <authorList>
            <person name="Hornung B."/>
        </authorList>
    </citation>
    <scope>NUCLEOTIDE SEQUENCE</scope>
    <source>
        <strain evidence="1">G5G6</strain>
    </source>
</reference>
<dbReference type="EMBL" id="CAJQUM010000001">
    <property type="protein sequence ID" value="CAG4884640.1"/>
    <property type="molecule type" value="Genomic_DNA"/>
</dbReference>
<comment type="caution">
    <text evidence="1">The sequence shown here is derived from an EMBL/GenBank/DDBJ whole genome shotgun (WGS) entry which is preliminary data.</text>
</comment>
<keyword evidence="2" id="KW-1185">Reference proteome</keyword>
<evidence type="ECO:0000313" key="1">
    <source>
        <dbReference type="EMBL" id="CAG4884640.1"/>
    </source>
</evidence>
<protein>
    <submittedName>
        <fullName evidence="1">Uncharacterized protein</fullName>
    </submittedName>
</protein>
<dbReference type="Proteomes" id="UP000742786">
    <property type="component" value="Unassembled WGS sequence"/>
</dbReference>
<dbReference type="AlphaFoldDB" id="A0A916J7K0"/>
<sequence length="68" mass="6980">MNVIFIVSGVCSIDTKAASSGTVGHERFQAVGPVALWDRAIAVNISANDGAAPASDGNVPVPWLVYVP</sequence>
<name>A0A916J7K0_9PROT</name>
<evidence type="ECO:0000313" key="2">
    <source>
        <dbReference type="Proteomes" id="UP000742786"/>
    </source>
</evidence>
<gene>
    <name evidence="1" type="ORF">GTOL_12524</name>
</gene>